<evidence type="ECO:0000256" key="5">
    <source>
        <dbReference type="SAM" id="MobiDB-lite"/>
    </source>
</evidence>
<organism evidence="8 9">
    <name type="scientific">Crateriforma conspicua</name>
    <dbReference type="NCBI Taxonomy" id="2527996"/>
    <lineage>
        <taxon>Bacteria</taxon>
        <taxon>Pseudomonadati</taxon>
        <taxon>Planctomycetota</taxon>
        <taxon>Planctomycetia</taxon>
        <taxon>Planctomycetales</taxon>
        <taxon>Planctomycetaceae</taxon>
        <taxon>Crateriforma</taxon>
    </lineage>
</organism>
<feature type="compositionally biased region" description="Basic residues" evidence="5">
    <location>
        <begin position="64"/>
        <end position="88"/>
    </location>
</feature>
<reference evidence="8 9" key="1">
    <citation type="submission" date="2019-02" db="EMBL/GenBank/DDBJ databases">
        <title>Deep-cultivation of Planctomycetes and their phenomic and genomic characterization uncovers novel biology.</title>
        <authorList>
            <person name="Wiegand S."/>
            <person name="Jogler M."/>
            <person name="Boedeker C."/>
            <person name="Pinto D."/>
            <person name="Vollmers J."/>
            <person name="Rivas-Marin E."/>
            <person name="Kohn T."/>
            <person name="Peeters S.H."/>
            <person name="Heuer A."/>
            <person name="Rast P."/>
            <person name="Oberbeckmann S."/>
            <person name="Bunk B."/>
            <person name="Jeske O."/>
            <person name="Meyerdierks A."/>
            <person name="Storesund J.E."/>
            <person name="Kallscheuer N."/>
            <person name="Luecker S."/>
            <person name="Lage O.M."/>
            <person name="Pohl T."/>
            <person name="Merkel B.J."/>
            <person name="Hornburger P."/>
            <person name="Mueller R.-W."/>
            <person name="Bruemmer F."/>
            <person name="Labrenz M."/>
            <person name="Spormann A.M."/>
            <person name="Op Den Camp H."/>
            <person name="Overmann J."/>
            <person name="Amann R."/>
            <person name="Jetten M.S.M."/>
            <person name="Mascher T."/>
            <person name="Medema M.H."/>
            <person name="Devos D.P."/>
            <person name="Kaster A.-K."/>
            <person name="Ovreas L."/>
            <person name="Rohde M."/>
            <person name="Galperin M.Y."/>
            <person name="Jogler C."/>
        </authorList>
    </citation>
    <scope>NUCLEOTIDE SEQUENCE [LARGE SCALE GENOMIC DNA]</scope>
    <source>
        <strain evidence="8 9">Pan14r</strain>
    </source>
</reference>
<dbReference type="EMBL" id="SJPL01000001">
    <property type="protein sequence ID" value="TWT67896.1"/>
    <property type="molecule type" value="Genomic_DNA"/>
</dbReference>
<feature type="region of interest" description="Disordered" evidence="5">
    <location>
        <begin position="64"/>
        <end position="116"/>
    </location>
</feature>
<protein>
    <recommendedName>
        <fullName evidence="7">Lipopolysaccharide assembly protein A domain-containing protein</fullName>
    </recommendedName>
</protein>
<dbReference type="RefSeq" id="WP_145297638.1">
    <property type="nucleotide sequence ID" value="NZ_CP036319.1"/>
</dbReference>
<name>A0A5C5XWY1_9PLAN</name>
<keyword evidence="1" id="KW-1003">Cell membrane</keyword>
<evidence type="ECO:0000256" key="3">
    <source>
        <dbReference type="ARBA" id="ARBA00022989"/>
    </source>
</evidence>
<evidence type="ECO:0000256" key="6">
    <source>
        <dbReference type="SAM" id="Phobius"/>
    </source>
</evidence>
<dbReference type="Proteomes" id="UP000317238">
    <property type="component" value="Unassembled WGS sequence"/>
</dbReference>
<sequence length="116" mass="12518">MLQKIRWFFLLAAIVLLVIVAFQNSTPVELALLTYRGTHSLTLMLLATTASGFLLGALATLWHQRGRRKRKDARQRAGKAAKAEKRRQKAEEKAATAAAPGPSGGGSGQGDTHPLL</sequence>
<dbReference type="InterPro" id="IPR010445">
    <property type="entry name" value="LapA_dom"/>
</dbReference>
<proteinExistence type="predicted"/>
<dbReference type="GO" id="GO:0005886">
    <property type="term" value="C:plasma membrane"/>
    <property type="evidence" value="ECO:0007669"/>
    <property type="project" value="InterPro"/>
</dbReference>
<dbReference type="PANTHER" id="PTHR41335">
    <property type="entry name" value="MEMBRANE PROTEIN-RELATED"/>
    <property type="match status" value="1"/>
</dbReference>
<comment type="caution">
    <text evidence="8">The sequence shown here is derived from an EMBL/GenBank/DDBJ whole genome shotgun (WGS) entry which is preliminary data.</text>
</comment>
<feature type="transmembrane region" description="Helical" evidence="6">
    <location>
        <begin position="40"/>
        <end position="62"/>
    </location>
</feature>
<keyword evidence="9" id="KW-1185">Reference proteome</keyword>
<evidence type="ECO:0000313" key="8">
    <source>
        <dbReference type="EMBL" id="TWT67896.1"/>
    </source>
</evidence>
<keyword evidence="2 6" id="KW-0812">Transmembrane</keyword>
<evidence type="ECO:0000313" key="9">
    <source>
        <dbReference type="Proteomes" id="UP000317238"/>
    </source>
</evidence>
<dbReference type="PANTHER" id="PTHR41335:SF1">
    <property type="entry name" value="MEMBRANE PROTEIN"/>
    <property type="match status" value="1"/>
</dbReference>
<keyword evidence="3 6" id="KW-1133">Transmembrane helix</keyword>
<gene>
    <name evidence="8" type="ORF">Pan14r_01340</name>
</gene>
<evidence type="ECO:0000256" key="1">
    <source>
        <dbReference type="ARBA" id="ARBA00022475"/>
    </source>
</evidence>
<evidence type="ECO:0000256" key="2">
    <source>
        <dbReference type="ARBA" id="ARBA00022692"/>
    </source>
</evidence>
<dbReference type="AlphaFoldDB" id="A0A5C5XWY1"/>
<feature type="domain" description="Lipopolysaccharide assembly protein A" evidence="7">
    <location>
        <begin position="23"/>
        <end position="85"/>
    </location>
</feature>
<dbReference type="Pfam" id="PF06305">
    <property type="entry name" value="LapA_dom"/>
    <property type="match status" value="1"/>
</dbReference>
<evidence type="ECO:0000256" key="4">
    <source>
        <dbReference type="ARBA" id="ARBA00023136"/>
    </source>
</evidence>
<evidence type="ECO:0000259" key="7">
    <source>
        <dbReference type="Pfam" id="PF06305"/>
    </source>
</evidence>
<accession>A0A5C5XWY1</accession>
<keyword evidence="4 6" id="KW-0472">Membrane</keyword>